<dbReference type="eggNOG" id="arCOG01947">
    <property type="taxonomic scope" value="Archaea"/>
</dbReference>
<dbReference type="KEGG" id="tac:Ta0875"/>
<feature type="transmembrane region" description="Helical" evidence="6">
    <location>
        <begin position="6"/>
        <end position="27"/>
    </location>
</feature>
<dbReference type="GO" id="GO:0006865">
    <property type="term" value="P:amino acid transport"/>
    <property type="evidence" value="ECO:0007669"/>
    <property type="project" value="InterPro"/>
</dbReference>
<evidence type="ECO:0000313" key="8">
    <source>
        <dbReference type="Proteomes" id="UP000001024"/>
    </source>
</evidence>
<evidence type="ECO:0000256" key="6">
    <source>
        <dbReference type="SAM" id="Phobius"/>
    </source>
</evidence>
<dbReference type="InterPro" id="IPR001123">
    <property type="entry name" value="LeuE-type"/>
</dbReference>
<dbReference type="STRING" id="273075.gene:9572089"/>
<dbReference type="HOGENOM" id="CLU_087840_1_2_2"/>
<feature type="transmembrane region" description="Helical" evidence="6">
    <location>
        <begin position="66"/>
        <end position="87"/>
    </location>
</feature>
<evidence type="ECO:0000256" key="4">
    <source>
        <dbReference type="ARBA" id="ARBA00022989"/>
    </source>
</evidence>
<gene>
    <name evidence="7" type="ordered locus">Ta0875</name>
</gene>
<dbReference type="EnsemblBacteria" id="CAC12004">
    <property type="protein sequence ID" value="CAC12004"/>
    <property type="gene ID" value="CAC12004"/>
</dbReference>
<name>Q9HJT8_THEAC</name>
<dbReference type="Pfam" id="PF01810">
    <property type="entry name" value="LysE"/>
    <property type="match status" value="1"/>
</dbReference>
<keyword evidence="4 6" id="KW-1133">Transmembrane helix</keyword>
<organism evidence="7 8">
    <name type="scientific">Thermoplasma acidophilum (strain ATCC 25905 / DSM 1728 / JCM 9062 / NBRC 15155 / AMRC-C165)</name>
    <dbReference type="NCBI Taxonomy" id="273075"/>
    <lineage>
        <taxon>Archaea</taxon>
        <taxon>Methanobacteriati</taxon>
        <taxon>Thermoplasmatota</taxon>
        <taxon>Thermoplasmata</taxon>
        <taxon>Thermoplasmatales</taxon>
        <taxon>Thermoplasmataceae</taxon>
        <taxon>Thermoplasma</taxon>
    </lineage>
</organism>
<dbReference type="EMBL" id="AL445065">
    <property type="protein sequence ID" value="CAC12004.1"/>
    <property type="molecule type" value="Genomic_DNA"/>
</dbReference>
<reference evidence="7 8" key="1">
    <citation type="journal article" date="2000" name="Nature">
        <title>The genome sequence of the thermoacidophilic scavenger Thermoplasma acidophilum.</title>
        <authorList>
            <person name="Ruepp A."/>
            <person name="Graml W."/>
            <person name="Santos-Martinez M.L."/>
            <person name="Koretke K.K."/>
            <person name="Volker C."/>
            <person name="Mewes H.W."/>
            <person name="Frishman D."/>
            <person name="Stocker S."/>
            <person name="Lupas A.N."/>
            <person name="Baumeister W."/>
        </authorList>
    </citation>
    <scope>NUCLEOTIDE SEQUENCE [LARGE SCALE GENOMIC DNA]</scope>
    <source>
        <strain evidence="8">ATCC 25905 / DSM 1728 / JCM 9062 / NBRC 15155 / AMRC-C165</strain>
    </source>
</reference>
<evidence type="ECO:0000256" key="3">
    <source>
        <dbReference type="ARBA" id="ARBA00022692"/>
    </source>
</evidence>
<comment type="subcellular location">
    <subcellularLocation>
        <location evidence="1">Cell membrane</location>
        <topology evidence="1">Multi-pass membrane protein</topology>
    </subcellularLocation>
</comment>
<sequence length="187" mass="20978">MILLTYLIGILIGLSLTAPPGPVNSVISTESMKSKAHGVSVGAGAMTADLVFFVIVFRFGAFIPVLALHALYLAGAVLLLYISYSVLKSKISRRTRKGNYLVGLTMGITNPFQILWWMTVGLFFIRYFHIASIAGLFTGIIIWILSFPFVMNKYARRFERYVKIFSFAVLFSFAIYLLYSGVVYFLR</sequence>
<protein>
    <submittedName>
        <fullName evidence="7">Conserved hypothetical membrane protein</fullName>
    </submittedName>
</protein>
<dbReference type="PaxDb" id="273075-Ta0875"/>
<proteinExistence type="predicted"/>
<evidence type="ECO:0000256" key="1">
    <source>
        <dbReference type="ARBA" id="ARBA00004651"/>
    </source>
</evidence>
<feature type="transmembrane region" description="Helical" evidence="6">
    <location>
        <begin position="99"/>
        <end position="118"/>
    </location>
</feature>
<keyword evidence="8" id="KW-1185">Reference proteome</keyword>
<dbReference type="PANTHER" id="PTHR38825:SF2">
    <property type="entry name" value="LYSINE TRANSPORTER LYSE"/>
    <property type="match status" value="1"/>
</dbReference>
<evidence type="ECO:0000256" key="5">
    <source>
        <dbReference type="ARBA" id="ARBA00023136"/>
    </source>
</evidence>
<dbReference type="Proteomes" id="UP000001024">
    <property type="component" value="Chromosome"/>
</dbReference>
<accession>Q9HJT8</accession>
<evidence type="ECO:0000313" key="7">
    <source>
        <dbReference type="EMBL" id="CAC12004.1"/>
    </source>
</evidence>
<feature type="transmembrane region" description="Helical" evidence="6">
    <location>
        <begin position="39"/>
        <end position="60"/>
    </location>
</feature>
<dbReference type="AlphaFoldDB" id="Q9HJT8"/>
<evidence type="ECO:0000256" key="2">
    <source>
        <dbReference type="ARBA" id="ARBA00022475"/>
    </source>
</evidence>
<keyword evidence="3 6" id="KW-0812">Transmembrane</keyword>
<dbReference type="GO" id="GO:0005886">
    <property type="term" value="C:plasma membrane"/>
    <property type="evidence" value="ECO:0007669"/>
    <property type="project" value="UniProtKB-SubCell"/>
</dbReference>
<keyword evidence="2" id="KW-1003">Cell membrane</keyword>
<feature type="transmembrane region" description="Helical" evidence="6">
    <location>
        <begin position="162"/>
        <end position="186"/>
    </location>
</feature>
<dbReference type="PANTHER" id="PTHR38825">
    <property type="entry name" value="LYSINE EXPORTER PROTEIN (LYSE/YGGA)"/>
    <property type="match status" value="1"/>
</dbReference>
<keyword evidence="5 6" id="KW-0472">Membrane</keyword>
<feature type="transmembrane region" description="Helical" evidence="6">
    <location>
        <begin position="124"/>
        <end position="150"/>
    </location>
</feature>
<dbReference type="OrthoDB" id="121309at2157"/>
<dbReference type="InParanoid" id="Q9HJT8"/>